<dbReference type="eggNOG" id="ENOG5030GH8">
    <property type="taxonomic scope" value="Bacteria"/>
</dbReference>
<dbReference type="Proteomes" id="UP000011728">
    <property type="component" value="Chromosome"/>
</dbReference>
<keyword evidence="4" id="KW-1185">Reference proteome</keyword>
<keyword evidence="2" id="KW-0812">Transmembrane</keyword>
<feature type="coiled-coil region" evidence="1">
    <location>
        <begin position="137"/>
        <end position="164"/>
    </location>
</feature>
<evidence type="ECO:0000256" key="1">
    <source>
        <dbReference type="SAM" id="Coils"/>
    </source>
</evidence>
<reference evidence="3 4" key="1">
    <citation type="submission" date="2013-02" db="EMBL/GenBank/DDBJ databases">
        <title>Genome sequence of Clostridium saccharoperbutylacetonicum N1-4(HMT).</title>
        <authorList>
            <person name="Poehlein A."/>
            <person name="Daniel R."/>
        </authorList>
    </citation>
    <scope>NUCLEOTIDE SEQUENCE [LARGE SCALE GENOMIC DNA]</scope>
    <source>
        <strain evidence="4">N1-4(HMT)</strain>
    </source>
</reference>
<dbReference type="InterPro" id="IPR018247">
    <property type="entry name" value="EF_Hand_1_Ca_BS"/>
</dbReference>
<evidence type="ECO:0008006" key="5">
    <source>
        <dbReference type="Google" id="ProtNLM"/>
    </source>
</evidence>
<dbReference type="RefSeq" id="WP_015392606.1">
    <property type="nucleotide sequence ID" value="NC_020291.1"/>
</dbReference>
<evidence type="ECO:0000256" key="2">
    <source>
        <dbReference type="SAM" id="Phobius"/>
    </source>
</evidence>
<dbReference type="PROSITE" id="PS00018">
    <property type="entry name" value="EF_HAND_1"/>
    <property type="match status" value="1"/>
</dbReference>
<dbReference type="KEGG" id="csr:Cspa_c25220"/>
<organism evidence="3 4">
    <name type="scientific">Clostridium saccharoperbutylacetonicum N1-4(HMT)</name>
    <dbReference type="NCBI Taxonomy" id="931276"/>
    <lineage>
        <taxon>Bacteria</taxon>
        <taxon>Bacillati</taxon>
        <taxon>Bacillota</taxon>
        <taxon>Clostridia</taxon>
        <taxon>Eubacteriales</taxon>
        <taxon>Clostridiaceae</taxon>
        <taxon>Clostridium</taxon>
    </lineage>
</organism>
<keyword evidence="1" id="KW-0175">Coiled coil</keyword>
<proteinExistence type="predicted"/>
<dbReference type="HOGENOM" id="CLU_1346964_0_0_9"/>
<accession>M1MY13</accession>
<evidence type="ECO:0000313" key="3">
    <source>
        <dbReference type="EMBL" id="AGF56287.1"/>
    </source>
</evidence>
<sequence length="203" mass="23171">MQTKNLVAYDYRNAVLPNITKKFKSIKKSNWIKTFVILIFLSISIFFLLDFYKVLTSTNNRISFVTDFKVDINKLSETALILQAKMDSKPNSEINNYGSDGKTIDANVISSDLSSAIVSIADTNNDGRLSFEEISNLKLMKLDVDTYKKELKELQFNLRSADCNLKNYLVITKGKYAGTILYNGPLKFIDDKNKRYFGLDLKL</sequence>
<keyword evidence="2" id="KW-0472">Membrane</keyword>
<keyword evidence="2" id="KW-1133">Transmembrane helix</keyword>
<feature type="transmembrane region" description="Helical" evidence="2">
    <location>
        <begin position="31"/>
        <end position="52"/>
    </location>
</feature>
<dbReference type="PATRIC" id="fig|931276.5.peg.2527"/>
<dbReference type="EMBL" id="CP004121">
    <property type="protein sequence ID" value="AGF56287.1"/>
    <property type="molecule type" value="Genomic_DNA"/>
</dbReference>
<evidence type="ECO:0000313" key="4">
    <source>
        <dbReference type="Proteomes" id="UP000011728"/>
    </source>
</evidence>
<dbReference type="OrthoDB" id="1912109at2"/>
<name>M1MY13_9CLOT</name>
<dbReference type="AlphaFoldDB" id="M1MY13"/>
<gene>
    <name evidence="3" type="ORF">Cspa_c25220</name>
</gene>
<protein>
    <recommendedName>
        <fullName evidence="5">EF-hand domain-containing protein</fullName>
    </recommendedName>
</protein>